<gene>
    <name evidence="1" type="ORF">BI308_23245</name>
</gene>
<dbReference type="EMBL" id="MLAW01000061">
    <property type="protein sequence ID" value="OJJ16934.1"/>
    <property type="molecule type" value="Genomic_DNA"/>
</dbReference>
<evidence type="ECO:0000313" key="1">
    <source>
        <dbReference type="EMBL" id="OJJ16934.1"/>
    </source>
</evidence>
<dbReference type="STRING" id="1925591.BI308_23245"/>
<name>A0A1L9QKM4_9CYAN</name>
<protein>
    <submittedName>
        <fullName evidence="1">Uncharacterized protein</fullName>
    </submittedName>
</protein>
<accession>A0A1L9QKM4</accession>
<proteinExistence type="predicted"/>
<dbReference type="AlphaFoldDB" id="A0A1L9QKM4"/>
<keyword evidence="2" id="KW-1185">Reference proteome</keyword>
<dbReference type="Proteomes" id="UP000183940">
    <property type="component" value="Unassembled WGS sequence"/>
</dbReference>
<reference evidence="1" key="1">
    <citation type="submission" date="2016-10" db="EMBL/GenBank/DDBJ databases">
        <title>CRISPR-Cas defence system in Roseofilum reptotaenium: evidence of a bacteriophage-cyanobacterium arms race in the coral black band disease.</title>
        <authorList>
            <person name="Buerger P."/>
            <person name="Wood-Charlson E.M."/>
            <person name="Weynberg K.D."/>
            <person name="Willis B."/>
            <person name="Van Oppen M.J."/>
        </authorList>
    </citation>
    <scope>NUCLEOTIDE SEQUENCE [LARGE SCALE GENOMIC DNA]</scope>
    <source>
        <strain evidence="1">AO1-A</strain>
    </source>
</reference>
<organism evidence="1 2">
    <name type="scientific">Roseofilum reptotaenium AO1-A</name>
    <dbReference type="NCBI Taxonomy" id="1925591"/>
    <lineage>
        <taxon>Bacteria</taxon>
        <taxon>Bacillati</taxon>
        <taxon>Cyanobacteriota</taxon>
        <taxon>Cyanophyceae</taxon>
        <taxon>Desertifilales</taxon>
        <taxon>Desertifilaceae</taxon>
        <taxon>Roseofilum</taxon>
    </lineage>
</organism>
<comment type="caution">
    <text evidence="1">The sequence shown here is derived from an EMBL/GenBank/DDBJ whole genome shotgun (WGS) entry which is preliminary data.</text>
</comment>
<sequence length="217" mass="24884">MKAEYYPQIKSSDEKVKLIDVETMWHKDDTIRLKKGSVFQLIDTDKWLIFITEKESIDDDVSKLEGDLIALKFNKQAYTAVTGWENKKPTREKIEPTIIEKEMVKAFNHKLLPEKGVAIKAVLGNATAEMVEDLNSIHAVIKWDENESPEQLIDPSIIQEVKKSGGGYSKQQTFYEIFQDRVKCFNECLDGDLKTSIFEKARSLGVEPWEVIKVLLS</sequence>
<evidence type="ECO:0000313" key="2">
    <source>
        <dbReference type="Proteomes" id="UP000183940"/>
    </source>
</evidence>